<accession>A0A0S1SPM1</accession>
<evidence type="ECO:0000313" key="2">
    <source>
        <dbReference type="Proteomes" id="UP000069135"/>
    </source>
</evidence>
<dbReference type="Proteomes" id="UP000069135">
    <property type="component" value="Chromosome"/>
</dbReference>
<dbReference type="EMBL" id="CP013065">
    <property type="protein sequence ID" value="ALM12890.1"/>
    <property type="molecule type" value="Genomic_DNA"/>
</dbReference>
<name>A0A0S1SK78_9BACT</name>
<gene>
    <name evidence="1" type="ORF">PeribacterD1_0189</name>
</gene>
<proteinExistence type="predicted"/>
<reference evidence="1 2" key="2">
    <citation type="journal article" date="2016" name="PeerJ">
        <title>Analysis of five complete genome sequences for members of the class Peribacteria in the recently recognized Peregrinibacteria bacterial phylum.</title>
        <authorList>
            <person name="Anantharaman K."/>
            <person name="Brown C.T."/>
            <person name="Burstein D."/>
            <person name="Castelle C.J."/>
            <person name="Probst A.J."/>
            <person name="Thomas B.C."/>
            <person name="Williams K.H."/>
            <person name="Banfield J.F."/>
        </authorList>
    </citation>
    <scope>NUCLEOTIDE SEQUENCE [LARGE SCALE GENOMIC DNA]</scope>
    <source>
        <strain evidence="1">RIFOXYD1_FULL_PER-ii_59_16</strain>
    </source>
</reference>
<organism evidence="1 2">
    <name type="scientific">Candidatus Peribacter riflensis</name>
    <dbReference type="NCBI Taxonomy" id="1735162"/>
    <lineage>
        <taxon>Bacteria</taxon>
        <taxon>Candidatus Peregrinibacteriota</taxon>
        <taxon>Candidatus Peribacteria</taxon>
        <taxon>Candidatus Peribacterales</taxon>
        <taxon>Candidatus Peribacteraceae</taxon>
        <taxon>Candidatus Peribacter</taxon>
    </lineage>
</organism>
<dbReference type="STRING" id="1735162.PeribacterB2_0189"/>
<reference evidence="2" key="1">
    <citation type="submission" date="2015-10" db="EMBL/GenBank/DDBJ databases">
        <title>Analysis of five complete genome sequences for members of the class Peribacteria in the recently recognized Peregrinibacteria bacterial phylum.</title>
        <authorList>
            <person name="Anantharaman K."/>
            <person name="Brown C.T."/>
            <person name="Burstein D."/>
            <person name="Castelle C.J."/>
            <person name="Probst A.J."/>
            <person name="Thomas B.C."/>
            <person name="Williams K.H."/>
            <person name="Banfield J.F."/>
        </authorList>
    </citation>
    <scope>NUCLEOTIDE SEQUENCE [LARGE SCALE GENOMIC DNA]</scope>
</reference>
<dbReference type="KEGG" id="prf:PeribacterA2_0189"/>
<sequence length="168" mass="19851">MTSWISRIVLSFLLLSVATPGWAVAPLPRKEFSEREKERILLPCKKVSADRRIRCEVRELKRAEAEWGKSNPINAFAVYDWMDLGGQHRRDRLQQERADAFAEHWEQTRKVYSEFTPTRDVNTQRLPYVNAIRESRLDCMYVQHGRARARCFDIQIDTAQKMMRTPPR</sequence>
<accession>A0A0S1SUI9</accession>
<accession>A0A0S1SK78</accession>
<protein>
    <submittedName>
        <fullName evidence="1">Uncharacterized protein</fullName>
    </submittedName>
</protein>
<evidence type="ECO:0000313" key="1">
    <source>
        <dbReference type="EMBL" id="ALM12890.1"/>
    </source>
</evidence>
<dbReference type="AlphaFoldDB" id="A0A0S1SK78"/>
<accession>A0A0S1SMV2</accession>
<accession>A0A0S1SH19</accession>